<dbReference type="GO" id="GO:0046872">
    <property type="term" value="F:metal ion binding"/>
    <property type="evidence" value="ECO:0007669"/>
    <property type="project" value="UniProtKB-KW"/>
</dbReference>
<dbReference type="GO" id="GO:0005525">
    <property type="term" value="F:GTP binding"/>
    <property type="evidence" value="ECO:0007669"/>
    <property type="project" value="InterPro"/>
</dbReference>
<dbReference type="GO" id="GO:0006777">
    <property type="term" value="P:Mo-molybdopterin cofactor biosynthetic process"/>
    <property type="evidence" value="ECO:0007669"/>
    <property type="project" value="InterPro"/>
</dbReference>
<dbReference type="STRING" id="523846.Mfer_1166"/>
<name>E3GWI7_METFV</name>
<keyword evidence="7" id="KW-1185">Reference proteome</keyword>
<keyword evidence="1" id="KW-0004">4Fe-4S</keyword>
<dbReference type="InterPro" id="IPR052539">
    <property type="entry name" value="MGD_biosynthesis_adapter"/>
</dbReference>
<dbReference type="InterPro" id="IPR027417">
    <property type="entry name" value="P-loop_NTPase"/>
</dbReference>
<proteinExistence type="predicted"/>
<dbReference type="GO" id="GO:0051539">
    <property type="term" value="F:4 iron, 4 sulfur cluster binding"/>
    <property type="evidence" value="ECO:0007669"/>
    <property type="project" value="UniProtKB-KW"/>
</dbReference>
<dbReference type="Gene3D" id="3.40.50.300">
    <property type="entry name" value="P-loop containing nucleotide triphosphate hydrolases"/>
    <property type="match status" value="1"/>
</dbReference>
<protein>
    <submittedName>
        <fullName evidence="6">Molybdopterin-guanine dinucleotide biosynthesis protein B</fullName>
    </submittedName>
</protein>
<dbReference type="NCBIfam" id="NF011063">
    <property type="entry name" value="PRK14494.1-2"/>
    <property type="match status" value="1"/>
</dbReference>
<evidence type="ECO:0000313" key="6">
    <source>
        <dbReference type="EMBL" id="ADP77952.1"/>
    </source>
</evidence>
<keyword evidence="3" id="KW-0408">Iron</keyword>
<dbReference type="Pfam" id="PF03205">
    <property type="entry name" value="MobB"/>
    <property type="match status" value="1"/>
</dbReference>
<dbReference type="SUPFAM" id="SSF52540">
    <property type="entry name" value="P-loop containing nucleoside triphosphate hydrolases"/>
    <property type="match status" value="1"/>
</dbReference>
<keyword evidence="2" id="KW-0479">Metal-binding</keyword>
<keyword evidence="4" id="KW-0411">Iron-sulfur</keyword>
<evidence type="ECO:0000256" key="1">
    <source>
        <dbReference type="ARBA" id="ARBA00022485"/>
    </source>
</evidence>
<evidence type="ECO:0000259" key="5">
    <source>
        <dbReference type="PROSITE" id="PS51656"/>
    </source>
</evidence>
<dbReference type="KEGG" id="mfv:Mfer_1166"/>
<dbReference type="PANTHER" id="PTHR40072:SF1">
    <property type="entry name" value="MOLYBDOPTERIN-GUANINE DINUCLEOTIDE BIOSYNTHESIS ADAPTER PROTEIN"/>
    <property type="match status" value="1"/>
</dbReference>
<dbReference type="EMBL" id="CP002278">
    <property type="protein sequence ID" value="ADP77952.1"/>
    <property type="molecule type" value="Genomic_DNA"/>
</dbReference>
<organism evidence="6 7">
    <name type="scientific">Methanothermus fervidus (strain ATCC 43054 / DSM 2088 / JCM 10308 / V24 S)</name>
    <dbReference type="NCBI Taxonomy" id="523846"/>
    <lineage>
        <taxon>Archaea</taxon>
        <taxon>Methanobacteriati</taxon>
        <taxon>Methanobacteriota</taxon>
        <taxon>Methanomada group</taxon>
        <taxon>Methanobacteria</taxon>
        <taxon>Methanobacteriales</taxon>
        <taxon>Methanothermaceae</taxon>
        <taxon>Methanothermus</taxon>
    </lineage>
</organism>
<dbReference type="NCBIfam" id="TIGR00176">
    <property type="entry name" value="mobB"/>
    <property type="match status" value="1"/>
</dbReference>
<dbReference type="InterPro" id="IPR004435">
    <property type="entry name" value="MobB_dom"/>
</dbReference>
<evidence type="ECO:0000256" key="2">
    <source>
        <dbReference type="ARBA" id="ARBA00022723"/>
    </source>
</evidence>
<dbReference type="Pfam" id="PF04060">
    <property type="entry name" value="FeS"/>
    <property type="match status" value="1"/>
</dbReference>
<dbReference type="OrthoDB" id="9014at2157"/>
<reference evidence="6 7" key="1">
    <citation type="journal article" date="2010" name="Stand. Genomic Sci.">
        <title>Complete genome sequence of Methanothermus fervidus type strain (V24S).</title>
        <authorList>
            <person name="Anderson I."/>
            <person name="Djao O.D."/>
            <person name="Misra M."/>
            <person name="Chertkov O."/>
            <person name="Nolan M."/>
            <person name="Lucas S."/>
            <person name="Lapidus A."/>
            <person name="Del Rio T.G."/>
            <person name="Tice H."/>
            <person name="Cheng J.F."/>
            <person name="Tapia R."/>
            <person name="Han C."/>
            <person name="Goodwin L."/>
            <person name="Pitluck S."/>
            <person name="Liolios K."/>
            <person name="Ivanova N."/>
            <person name="Mavromatis K."/>
            <person name="Mikhailova N."/>
            <person name="Pati A."/>
            <person name="Brambilla E."/>
            <person name="Chen A."/>
            <person name="Palaniappan K."/>
            <person name="Land M."/>
            <person name="Hauser L."/>
            <person name="Chang Y.J."/>
            <person name="Jeffries C.D."/>
            <person name="Sikorski J."/>
            <person name="Spring S."/>
            <person name="Rohde M."/>
            <person name="Eichinger K."/>
            <person name="Huber H."/>
            <person name="Wirth R."/>
            <person name="Goker M."/>
            <person name="Detter J.C."/>
            <person name="Woyke T."/>
            <person name="Bristow J."/>
            <person name="Eisen J.A."/>
            <person name="Markowitz V."/>
            <person name="Hugenholtz P."/>
            <person name="Klenk H.P."/>
            <person name="Kyrpides N.C."/>
        </authorList>
    </citation>
    <scope>NUCLEOTIDE SEQUENCE [LARGE SCALE GENOMIC DNA]</scope>
    <source>
        <strain evidence="7">ATCC 43054 / DSM 2088 / JCM 10308 / V24 S</strain>
    </source>
</reference>
<evidence type="ECO:0000256" key="3">
    <source>
        <dbReference type="ARBA" id="ARBA00023004"/>
    </source>
</evidence>
<dbReference type="Proteomes" id="UP000002315">
    <property type="component" value="Chromosome"/>
</dbReference>
<evidence type="ECO:0000256" key="4">
    <source>
        <dbReference type="ARBA" id="ARBA00023014"/>
    </source>
</evidence>
<dbReference type="PANTHER" id="PTHR40072">
    <property type="entry name" value="MOLYBDOPTERIN-GUANINE DINUCLEOTIDE BIOSYNTHESIS ADAPTER PROTEIN-RELATED"/>
    <property type="match status" value="1"/>
</dbReference>
<sequence>MKIISVIGKKDTGKTTLVRKIIEGLRSRGYKVAGLKHAHVYFDFRDKDTGKYRESGAEIVAGLGKETFILLDKELKPEYLIYLISFIQNPDFLVIEGFKTWKFANISTSPEVKNKFTIATVDENFEIEELLDLIEERSYGLLLNLNCGKCGFDTCEEFAIAKIKGEDVECKSQPKDAMLIVDDVPVPLNPFVQKIIASTITGMIKSLKMEKSKINNIKLFIKNLE</sequence>
<gene>
    <name evidence="6" type="ordered locus">Mfer_1166</name>
</gene>
<feature type="domain" description="4Fe-4S" evidence="5">
    <location>
        <begin position="129"/>
        <end position="194"/>
    </location>
</feature>
<dbReference type="HOGENOM" id="CLU_068199_0_1_2"/>
<dbReference type="AlphaFoldDB" id="E3GWI7"/>
<evidence type="ECO:0000313" key="7">
    <source>
        <dbReference type="Proteomes" id="UP000002315"/>
    </source>
</evidence>
<dbReference type="PROSITE" id="PS51656">
    <property type="entry name" value="4FE4S"/>
    <property type="match status" value="1"/>
</dbReference>
<dbReference type="InterPro" id="IPR007202">
    <property type="entry name" value="4Fe-4S_dom"/>
</dbReference>
<accession>E3GWI7</accession>